<sequence>MDNVQHLEQIPDFVRIEAQRLSSSLNLFRIEPQNISYNITAGDFNVINTFNGEDPSPSTNSAESYDEEEDKIASDLSIHHPQRTCRLQSSSELGNGLGSLDTVP</sequence>
<evidence type="ECO:0000256" key="1">
    <source>
        <dbReference type="SAM" id="MobiDB-lite"/>
    </source>
</evidence>
<protein>
    <submittedName>
        <fullName evidence="2">Uncharacterized protein</fullName>
    </submittedName>
</protein>
<dbReference type="Proteomes" id="UP000093000">
    <property type="component" value="Unassembled WGS sequence"/>
</dbReference>
<reference evidence="2 3" key="1">
    <citation type="submission" date="2016-03" db="EMBL/GenBank/DDBJ databases">
        <title>Choanephora cucurbitarum.</title>
        <authorList>
            <person name="Min B."/>
            <person name="Park H."/>
            <person name="Park J.-H."/>
            <person name="Shin H.-D."/>
            <person name="Choi I.-G."/>
        </authorList>
    </citation>
    <scope>NUCLEOTIDE SEQUENCE [LARGE SCALE GENOMIC DNA]</scope>
    <source>
        <strain evidence="2 3">KUS-F28377</strain>
    </source>
</reference>
<feature type="compositionally biased region" description="Low complexity" evidence="1">
    <location>
        <begin position="87"/>
        <end position="104"/>
    </location>
</feature>
<name>A0A1C7NFU6_9FUNG</name>
<evidence type="ECO:0000313" key="2">
    <source>
        <dbReference type="EMBL" id="OBZ86234.1"/>
    </source>
</evidence>
<dbReference type="InParanoid" id="A0A1C7NFU6"/>
<feature type="region of interest" description="Disordered" evidence="1">
    <location>
        <begin position="50"/>
        <end position="104"/>
    </location>
</feature>
<comment type="caution">
    <text evidence="2">The sequence shown here is derived from an EMBL/GenBank/DDBJ whole genome shotgun (WGS) entry which is preliminary data.</text>
</comment>
<organism evidence="2 3">
    <name type="scientific">Choanephora cucurbitarum</name>
    <dbReference type="NCBI Taxonomy" id="101091"/>
    <lineage>
        <taxon>Eukaryota</taxon>
        <taxon>Fungi</taxon>
        <taxon>Fungi incertae sedis</taxon>
        <taxon>Mucoromycota</taxon>
        <taxon>Mucoromycotina</taxon>
        <taxon>Mucoromycetes</taxon>
        <taxon>Mucorales</taxon>
        <taxon>Mucorineae</taxon>
        <taxon>Choanephoraceae</taxon>
        <taxon>Choanephoroideae</taxon>
        <taxon>Choanephora</taxon>
    </lineage>
</organism>
<dbReference type="OrthoDB" id="2289328at2759"/>
<accession>A0A1C7NFU6</accession>
<gene>
    <name evidence="2" type="ORF">A0J61_05714</name>
</gene>
<proteinExistence type="predicted"/>
<dbReference type="AlphaFoldDB" id="A0A1C7NFU6"/>
<keyword evidence="3" id="KW-1185">Reference proteome</keyword>
<evidence type="ECO:0000313" key="3">
    <source>
        <dbReference type="Proteomes" id="UP000093000"/>
    </source>
</evidence>
<feature type="compositionally biased region" description="Polar residues" evidence="1">
    <location>
        <begin position="50"/>
        <end position="63"/>
    </location>
</feature>
<dbReference type="EMBL" id="LUGH01000317">
    <property type="protein sequence ID" value="OBZ86234.1"/>
    <property type="molecule type" value="Genomic_DNA"/>
</dbReference>